<dbReference type="InterPro" id="IPR006311">
    <property type="entry name" value="TAT_signal"/>
</dbReference>
<dbReference type="GO" id="GO:0004622">
    <property type="term" value="F:phosphatidylcholine lysophospholipase activity"/>
    <property type="evidence" value="ECO:0007669"/>
    <property type="project" value="TreeGrafter"/>
</dbReference>
<reference evidence="3" key="2">
    <citation type="submission" date="2020-09" db="EMBL/GenBank/DDBJ databases">
        <authorList>
            <person name="Sun Q."/>
            <person name="Sedlacek I."/>
        </authorList>
    </citation>
    <scope>NUCLEOTIDE SEQUENCE</scope>
    <source>
        <strain evidence="3">CCM 8711</strain>
    </source>
</reference>
<evidence type="ECO:0000259" key="2">
    <source>
        <dbReference type="Pfam" id="PF13472"/>
    </source>
</evidence>
<keyword evidence="4" id="KW-1185">Reference proteome</keyword>
<feature type="domain" description="SGNH hydrolase-type esterase" evidence="2">
    <location>
        <begin position="52"/>
        <end position="240"/>
    </location>
</feature>
<organism evidence="3 4">
    <name type="scientific">Mucilaginibacter galii</name>
    <dbReference type="NCBI Taxonomy" id="2005073"/>
    <lineage>
        <taxon>Bacteria</taxon>
        <taxon>Pseudomonadati</taxon>
        <taxon>Bacteroidota</taxon>
        <taxon>Sphingobacteriia</taxon>
        <taxon>Sphingobacteriales</taxon>
        <taxon>Sphingobacteriaceae</taxon>
        <taxon>Mucilaginibacter</taxon>
    </lineage>
</organism>
<name>A0A917J9D5_9SPHI</name>
<dbReference type="AlphaFoldDB" id="A0A917J9D5"/>
<accession>A0A917J9D5</accession>
<keyword evidence="1" id="KW-0732">Signal</keyword>
<dbReference type="PANTHER" id="PTHR30383:SF5">
    <property type="entry name" value="SGNH HYDROLASE-TYPE ESTERASE DOMAIN-CONTAINING PROTEIN"/>
    <property type="match status" value="1"/>
</dbReference>
<dbReference type="Pfam" id="PF13472">
    <property type="entry name" value="Lipase_GDSL_2"/>
    <property type="match status" value="1"/>
</dbReference>
<dbReference type="InterPro" id="IPR036514">
    <property type="entry name" value="SGNH_hydro_sf"/>
</dbReference>
<evidence type="ECO:0000256" key="1">
    <source>
        <dbReference type="SAM" id="SignalP"/>
    </source>
</evidence>
<gene>
    <name evidence="3" type="ORF">GCM10011425_15370</name>
</gene>
<proteinExistence type="predicted"/>
<sequence length="252" mass="27812">MKDAFNRRKFITSAAIGTLATIAIPDIVSAATANTAAKKIGLNANDVILFQGDSITDWGRNKKDTTPNSFDMLGKGYVFMAAAGLLLKHADKQLSIYNKGISGNKVYQLAERWNDDCLAIKPNVLSIMIGVNDFWHTLTSGYQGTIETYRNDYKALLDRTKQALPDVKLVIGEPFAVKDVKAVTDKWYPKFNEYRAVSKEIADSFDAAFIPYQSIFDEALKSAPGTYWTNDGVHPSIAGANLMAQAWLKTVK</sequence>
<dbReference type="Gene3D" id="3.40.50.1110">
    <property type="entry name" value="SGNH hydrolase"/>
    <property type="match status" value="1"/>
</dbReference>
<dbReference type="Proteomes" id="UP000662074">
    <property type="component" value="Unassembled WGS sequence"/>
</dbReference>
<dbReference type="CDD" id="cd01834">
    <property type="entry name" value="SGNH_hydrolase_like_2"/>
    <property type="match status" value="1"/>
</dbReference>
<dbReference type="EMBL" id="BMDO01000003">
    <property type="protein sequence ID" value="GGI50325.1"/>
    <property type="molecule type" value="Genomic_DNA"/>
</dbReference>
<feature type="chain" id="PRO_5037908017" evidence="1">
    <location>
        <begin position="31"/>
        <end position="252"/>
    </location>
</feature>
<protein>
    <submittedName>
        <fullName evidence="3">Lipase</fullName>
    </submittedName>
</protein>
<dbReference type="InterPro" id="IPR051532">
    <property type="entry name" value="Ester_Hydrolysis_Enzymes"/>
</dbReference>
<dbReference type="PANTHER" id="PTHR30383">
    <property type="entry name" value="THIOESTERASE 1/PROTEASE 1/LYSOPHOSPHOLIPASE L1"/>
    <property type="match status" value="1"/>
</dbReference>
<evidence type="ECO:0000313" key="4">
    <source>
        <dbReference type="Proteomes" id="UP000662074"/>
    </source>
</evidence>
<dbReference type="InterPro" id="IPR013830">
    <property type="entry name" value="SGNH_hydro"/>
</dbReference>
<comment type="caution">
    <text evidence="3">The sequence shown here is derived from an EMBL/GenBank/DDBJ whole genome shotgun (WGS) entry which is preliminary data.</text>
</comment>
<dbReference type="RefSeq" id="WP_188415414.1">
    <property type="nucleotide sequence ID" value="NZ_BMDO01000003.1"/>
</dbReference>
<evidence type="ECO:0000313" key="3">
    <source>
        <dbReference type="EMBL" id="GGI50325.1"/>
    </source>
</evidence>
<dbReference type="PROSITE" id="PS51318">
    <property type="entry name" value="TAT"/>
    <property type="match status" value="1"/>
</dbReference>
<feature type="signal peptide" evidence="1">
    <location>
        <begin position="1"/>
        <end position="30"/>
    </location>
</feature>
<dbReference type="SUPFAM" id="SSF52266">
    <property type="entry name" value="SGNH hydrolase"/>
    <property type="match status" value="1"/>
</dbReference>
<reference evidence="3" key="1">
    <citation type="journal article" date="2014" name="Int. J. Syst. Evol. Microbiol.">
        <title>Complete genome sequence of Corynebacterium casei LMG S-19264T (=DSM 44701T), isolated from a smear-ripened cheese.</title>
        <authorList>
            <consortium name="US DOE Joint Genome Institute (JGI-PGF)"/>
            <person name="Walter F."/>
            <person name="Albersmeier A."/>
            <person name="Kalinowski J."/>
            <person name="Ruckert C."/>
        </authorList>
    </citation>
    <scope>NUCLEOTIDE SEQUENCE</scope>
    <source>
        <strain evidence="3">CCM 8711</strain>
    </source>
</reference>